<keyword evidence="2" id="KW-1185">Reference proteome</keyword>
<protein>
    <submittedName>
        <fullName evidence="1">DNase I-like protein</fullName>
    </submittedName>
</protein>
<organism evidence="1 2">
    <name type="scientific">Thelephora ganbajun</name>
    <name type="common">Ganba fungus</name>
    <dbReference type="NCBI Taxonomy" id="370292"/>
    <lineage>
        <taxon>Eukaryota</taxon>
        <taxon>Fungi</taxon>
        <taxon>Dikarya</taxon>
        <taxon>Basidiomycota</taxon>
        <taxon>Agaricomycotina</taxon>
        <taxon>Agaricomycetes</taxon>
        <taxon>Thelephorales</taxon>
        <taxon>Thelephoraceae</taxon>
        <taxon>Thelephora</taxon>
    </lineage>
</organism>
<evidence type="ECO:0000313" key="1">
    <source>
        <dbReference type="EMBL" id="KAF9651776.1"/>
    </source>
</evidence>
<gene>
    <name evidence="1" type="ORF">BDM02DRAFT_3154157</name>
</gene>
<comment type="caution">
    <text evidence="1">The sequence shown here is derived from an EMBL/GenBank/DDBJ whole genome shotgun (WGS) entry which is preliminary data.</text>
</comment>
<reference evidence="1" key="1">
    <citation type="submission" date="2019-10" db="EMBL/GenBank/DDBJ databases">
        <authorList>
            <consortium name="DOE Joint Genome Institute"/>
            <person name="Kuo A."/>
            <person name="Miyauchi S."/>
            <person name="Kiss E."/>
            <person name="Drula E."/>
            <person name="Kohler A."/>
            <person name="Sanchez-Garcia M."/>
            <person name="Andreopoulos B."/>
            <person name="Barry K.W."/>
            <person name="Bonito G."/>
            <person name="Buee M."/>
            <person name="Carver A."/>
            <person name="Chen C."/>
            <person name="Cichocki N."/>
            <person name="Clum A."/>
            <person name="Culley D."/>
            <person name="Crous P.W."/>
            <person name="Fauchery L."/>
            <person name="Girlanda M."/>
            <person name="Hayes R."/>
            <person name="Keri Z."/>
            <person name="Labutti K."/>
            <person name="Lipzen A."/>
            <person name="Lombard V."/>
            <person name="Magnuson J."/>
            <person name="Maillard F."/>
            <person name="Morin E."/>
            <person name="Murat C."/>
            <person name="Nolan M."/>
            <person name="Ohm R."/>
            <person name="Pangilinan J."/>
            <person name="Pereira M."/>
            <person name="Perotto S."/>
            <person name="Peter M."/>
            <person name="Riley R."/>
            <person name="Sitrit Y."/>
            <person name="Stielow B."/>
            <person name="Szollosi G."/>
            <person name="Zifcakova L."/>
            <person name="Stursova M."/>
            <person name="Spatafora J.W."/>
            <person name="Tedersoo L."/>
            <person name="Vaario L.-M."/>
            <person name="Yamada A."/>
            <person name="Yan M."/>
            <person name="Wang P."/>
            <person name="Xu J."/>
            <person name="Bruns T."/>
            <person name="Baldrian P."/>
            <person name="Vilgalys R."/>
            <person name="Henrissat B."/>
            <person name="Grigoriev I.V."/>
            <person name="Hibbett D."/>
            <person name="Nagy L.G."/>
            <person name="Martin F.M."/>
        </authorList>
    </citation>
    <scope>NUCLEOTIDE SEQUENCE</scope>
    <source>
        <strain evidence="1">P2</strain>
    </source>
</reference>
<sequence length="612" mass="65703">MYTLVLGALYLISTAYATTIGSIQGPTFLSAYDGQTLTNITGFVTVKGSSAFWLADEKFDDQVISTGITVFSTSPAVLGSVQVGDLVSLNAKVSEFRPASRPNDLHLTELVSPTNITVLSSGNPIVPIVLGRDRSPPTQYLSSLDSGPDGFLSVPANQSLQDMPDRQLQPASYGLDFWESLEGQVVTIPTPISLGFNNFFKEFWVRGDWGATSINSRGGLTITFGPDGIPDANPEAIIVGTPLDGTENVPTALGNVYEDITGVITFQFGFYYVLPFTAPKVISSPNFSVPPSAIGPSGAGNVITVGDYNVENMAPNSSHVPAVANHIAKYLNMPDITFIQEIQDDSGPTDDGIVSANLTLTTLVNAIQEESGILYSFINIDPIDKQDGGQPGGNIRQAFLYRAERVKLLPGTPGGALDSTSVREDGGMLSLTLNPGRIDPTNVAWTRSRKPLVAAWETPSGDTLFTINVHFSSKDRSSSTQGDARPFVNGAVDQRTQQVKVATDFINSILVLNKDANIVIAGDFNEFVQTRSVYAPFDGLLAEIDESSGLDPVERYTYIFDQNCQQLDHIFVSNAIAGRGTLVEHVHVNNWGSDINTRASDHDPTVARIIVS</sequence>
<accession>A0ACB6ZQR6</accession>
<reference evidence="1" key="2">
    <citation type="journal article" date="2020" name="Nat. Commun.">
        <title>Large-scale genome sequencing of mycorrhizal fungi provides insights into the early evolution of symbiotic traits.</title>
        <authorList>
            <person name="Miyauchi S."/>
            <person name="Kiss E."/>
            <person name="Kuo A."/>
            <person name="Drula E."/>
            <person name="Kohler A."/>
            <person name="Sanchez-Garcia M."/>
            <person name="Morin E."/>
            <person name="Andreopoulos B."/>
            <person name="Barry K.W."/>
            <person name="Bonito G."/>
            <person name="Buee M."/>
            <person name="Carver A."/>
            <person name="Chen C."/>
            <person name="Cichocki N."/>
            <person name="Clum A."/>
            <person name="Culley D."/>
            <person name="Crous P.W."/>
            <person name="Fauchery L."/>
            <person name="Girlanda M."/>
            <person name="Hayes R.D."/>
            <person name="Keri Z."/>
            <person name="LaButti K."/>
            <person name="Lipzen A."/>
            <person name="Lombard V."/>
            <person name="Magnuson J."/>
            <person name="Maillard F."/>
            <person name="Murat C."/>
            <person name="Nolan M."/>
            <person name="Ohm R.A."/>
            <person name="Pangilinan J."/>
            <person name="Pereira M.F."/>
            <person name="Perotto S."/>
            <person name="Peter M."/>
            <person name="Pfister S."/>
            <person name="Riley R."/>
            <person name="Sitrit Y."/>
            <person name="Stielow J.B."/>
            <person name="Szollosi G."/>
            <person name="Zifcakova L."/>
            <person name="Stursova M."/>
            <person name="Spatafora J.W."/>
            <person name="Tedersoo L."/>
            <person name="Vaario L.M."/>
            <person name="Yamada A."/>
            <person name="Yan M."/>
            <person name="Wang P."/>
            <person name="Xu J."/>
            <person name="Bruns T."/>
            <person name="Baldrian P."/>
            <person name="Vilgalys R."/>
            <person name="Dunand C."/>
            <person name="Henrissat B."/>
            <person name="Grigoriev I.V."/>
            <person name="Hibbett D."/>
            <person name="Nagy L.G."/>
            <person name="Martin F.M."/>
        </authorList>
    </citation>
    <scope>NUCLEOTIDE SEQUENCE</scope>
    <source>
        <strain evidence="1">P2</strain>
    </source>
</reference>
<dbReference type="Proteomes" id="UP000886501">
    <property type="component" value="Unassembled WGS sequence"/>
</dbReference>
<proteinExistence type="predicted"/>
<name>A0ACB6ZQR6_THEGA</name>
<dbReference type="EMBL" id="MU117973">
    <property type="protein sequence ID" value="KAF9651776.1"/>
    <property type="molecule type" value="Genomic_DNA"/>
</dbReference>
<evidence type="ECO:0000313" key="2">
    <source>
        <dbReference type="Proteomes" id="UP000886501"/>
    </source>
</evidence>